<organism evidence="1 2">
    <name type="scientific">Candidatus Onthenecus intestinigallinarum</name>
    <dbReference type="NCBI Taxonomy" id="2840875"/>
    <lineage>
        <taxon>Bacteria</taxon>
        <taxon>Bacillati</taxon>
        <taxon>Bacillota</taxon>
        <taxon>Clostridia</taxon>
        <taxon>Eubacteriales</taxon>
        <taxon>Candidatus Onthenecus</taxon>
    </lineage>
</organism>
<dbReference type="EMBL" id="DVFJ01000004">
    <property type="protein sequence ID" value="HIQ70792.1"/>
    <property type="molecule type" value="Genomic_DNA"/>
</dbReference>
<evidence type="ECO:0000313" key="2">
    <source>
        <dbReference type="Proteomes" id="UP000886887"/>
    </source>
</evidence>
<proteinExistence type="predicted"/>
<comment type="caution">
    <text evidence="1">The sequence shown here is derived from an EMBL/GenBank/DDBJ whole genome shotgun (WGS) entry which is preliminary data.</text>
</comment>
<dbReference type="PROSITE" id="PS51257">
    <property type="entry name" value="PROKAR_LIPOPROTEIN"/>
    <property type="match status" value="1"/>
</dbReference>
<dbReference type="Proteomes" id="UP000886887">
    <property type="component" value="Unassembled WGS sequence"/>
</dbReference>
<reference evidence="1" key="2">
    <citation type="journal article" date="2021" name="PeerJ">
        <title>Extensive microbial diversity within the chicken gut microbiome revealed by metagenomics and culture.</title>
        <authorList>
            <person name="Gilroy R."/>
            <person name="Ravi A."/>
            <person name="Getino M."/>
            <person name="Pursley I."/>
            <person name="Horton D.L."/>
            <person name="Alikhan N.F."/>
            <person name="Baker D."/>
            <person name="Gharbi K."/>
            <person name="Hall N."/>
            <person name="Watson M."/>
            <person name="Adriaenssens E.M."/>
            <person name="Foster-Nyarko E."/>
            <person name="Jarju S."/>
            <person name="Secka A."/>
            <person name="Antonio M."/>
            <person name="Oren A."/>
            <person name="Chaudhuri R.R."/>
            <person name="La Ragione R."/>
            <person name="Hildebrand F."/>
            <person name="Pallen M.J."/>
        </authorList>
    </citation>
    <scope>NUCLEOTIDE SEQUENCE</scope>
    <source>
        <strain evidence="1">ChiSxjej2B14-6234</strain>
    </source>
</reference>
<protein>
    <submittedName>
        <fullName evidence="1">Uncharacterized protein</fullName>
    </submittedName>
</protein>
<sequence>MYRYPVSSSSLKLRKRLSILLVLALVLAIACAGLGIAYGRAAKANANTSSILLAKAQNEVSNAKTRAYQLTQASSSTVAATVALVRQHIYALRQLNDLMTGIYGGGASFIDMSLLESCETLLNDCDLKLQSGASLSVTFVELRDAVDALYNSISVALA</sequence>
<name>A0A9D1CPV6_9FIRM</name>
<reference evidence="1" key="1">
    <citation type="submission" date="2020-10" db="EMBL/GenBank/DDBJ databases">
        <authorList>
            <person name="Gilroy R."/>
        </authorList>
    </citation>
    <scope>NUCLEOTIDE SEQUENCE</scope>
    <source>
        <strain evidence="1">ChiSxjej2B14-6234</strain>
    </source>
</reference>
<dbReference type="AlphaFoldDB" id="A0A9D1CPV6"/>
<gene>
    <name evidence="1" type="ORF">IAB73_01035</name>
</gene>
<accession>A0A9D1CPV6</accession>
<evidence type="ECO:0000313" key="1">
    <source>
        <dbReference type="EMBL" id="HIQ70792.1"/>
    </source>
</evidence>